<dbReference type="GO" id="GO:0003700">
    <property type="term" value="F:DNA-binding transcription factor activity"/>
    <property type="evidence" value="ECO:0007669"/>
    <property type="project" value="InterPro"/>
</dbReference>
<reference evidence="6 7" key="1">
    <citation type="submission" date="2015-02" db="EMBL/GenBank/DDBJ databases">
        <title>Genome Sequence of Jannaschia aquimarina DSM28248, a member of the Roseobacter clade.</title>
        <authorList>
            <person name="Voget S."/>
            <person name="Daniel R."/>
        </authorList>
    </citation>
    <scope>NUCLEOTIDE SEQUENCE [LARGE SCALE GENOMIC DNA]</scope>
    <source>
        <strain evidence="6 7">GSW-M26</strain>
    </source>
</reference>
<evidence type="ECO:0000313" key="7">
    <source>
        <dbReference type="Proteomes" id="UP000032232"/>
    </source>
</evidence>
<dbReference type="InterPro" id="IPR058163">
    <property type="entry name" value="LysR-type_TF_proteobact-type"/>
</dbReference>
<feature type="domain" description="HTH lysR-type" evidence="5">
    <location>
        <begin position="15"/>
        <end position="61"/>
    </location>
</feature>
<keyword evidence="2" id="KW-0805">Transcription regulation</keyword>
<dbReference type="Pfam" id="PF00126">
    <property type="entry name" value="HTH_1"/>
    <property type="match status" value="1"/>
</dbReference>
<dbReference type="PROSITE" id="PS50931">
    <property type="entry name" value="HTH_LYSR"/>
    <property type="match status" value="1"/>
</dbReference>
<dbReference type="PANTHER" id="PTHR30537">
    <property type="entry name" value="HTH-TYPE TRANSCRIPTIONAL REGULATOR"/>
    <property type="match status" value="1"/>
</dbReference>
<dbReference type="SUPFAM" id="SSF53850">
    <property type="entry name" value="Periplasmic binding protein-like II"/>
    <property type="match status" value="1"/>
</dbReference>
<evidence type="ECO:0000313" key="6">
    <source>
        <dbReference type="EMBL" id="KIT14735.1"/>
    </source>
</evidence>
<keyword evidence="4" id="KW-0804">Transcription</keyword>
<organism evidence="6 7">
    <name type="scientific">Jannaschia aquimarina</name>
    <dbReference type="NCBI Taxonomy" id="935700"/>
    <lineage>
        <taxon>Bacteria</taxon>
        <taxon>Pseudomonadati</taxon>
        <taxon>Pseudomonadota</taxon>
        <taxon>Alphaproteobacteria</taxon>
        <taxon>Rhodobacterales</taxon>
        <taxon>Roseobacteraceae</taxon>
        <taxon>Jannaschia</taxon>
    </lineage>
</organism>
<comment type="similarity">
    <text evidence="1">Belongs to the LysR transcriptional regulatory family.</text>
</comment>
<dbReference type="EMBL" id="JYFE01000065">
    <property type="protein sequence ID" value="KIT14735.1"/>
    <property type="molecule type" value="Genomic_DNA"/>
</dbReference>
<dbReference type="STRING" id="935700.jaqu_35380"/>
<keyword evidence="3" id="KW-0238">DNA-binding</keyword>
<dbReference type="PATRIC" id="fig|935700.4.peg.3646"/>
<dbReference type="GO" id="GO:0006351">
    <property type="term" value="P:DNA-templated transcription"/>
    <property type="evidence" value="ECO:0007669"/>
    <property type="project" value="TreeGrafter"/>
</dbReference>
<keyword evidence="7" id="KW-1185">Reference proteome</keyword>
<accession>A0A0D1EFU3</accession>
<dbReference type="Gene3D" id="1.10.10.10">
    <property type="entry name" value="Winged helix-like DNA-binding domain superfamily/Winged helix DNA-binding domain"/>
    <property type="match status" value="1"/>
</dbReference>
<dbReference type="InterPro" id="IPR005119">
    <property type="entry name" value="LysR_subst-bd"/>
</dbReference>
<dbReference type="Proteomes" id="UP000032232">
    <property type="component" value="Unassembled WGS sequence"/>
</dbReference>
<evidence type="ECO:0000256" key="1">
    <source>
        <dbReference type="ARBA" id="ARBA00009437"/>
    </source>
</evidence>
<proteinExistence type="inferred from homology"/>
<dbReference type="Gene3D" id="3.40.190.290">
    <property type="match status" value="1"/>
</dbReference>
<dbReference type="RefSeq" id="WP_043920304.1">
    <property type="nucleotide sequence ID" value="NZ_FZPF01000002.1"/>
</dbReference>
<evidence type="ECO:0000259" key="5">
    <source>
        <dbReference type="PROSITE" id="PS50931"/>
    </source>
</evidence>
<sequence length="297" mass="33420">MAFNDWDEVRTAFQVARLGTVSGAAQALGVHHATVIRHIDSLEGKLGTKLFQRHARGYTPTEAGQDLLNVAQRTDDQLAQLANRIRGRGDEVTGELIITSLAVLAPLLAPALSAFQEEHPDLTIKFLTDERVFRLEYGEAHLAVRAGTQPDQPDNVVRKFYDQGFGLYASRDYIRRHGVPDSLEDVGDHRFIGSADETPRAPFFAWLQQNIPARNITFKVNQITAAWPAMRAGLGIGFSPTWAEDGREDIQQVFAPRPEWSSMLWLVTHVDLHRTAKVQKISAFLREWAQQWPDPEY</sequence>
<dbReference type="InterPro" id="IPR036390">
    <property type="entry name" value="WH_DNA-bd_sf"/>
</dbReference>
<gene>
    <name evidence="6" type="primary">dmlR_7</name>
    <name evidence="6" type="ORF">jaqu_35380</name>
</gene>
<protein>
    <submittedName>
        <fullName evidence="6">DmlR_7 protein</fullName>
    </submittedName>
</protein>
<dbReference type="SUPFAM" id="SSF46785">
    <property type="entry name" value="Winged helix' DNA-binding domain"/>
    <property type="match status" value="1"/>
</dbReference>
<comment type="caution">
    <text evidence="6">The sequence shown here is derived from an EMBL/GenBank/DDBJ whole genome shotgun (WGS) entry which is preliminary data.</text>
</comment>
<name>A0A0D1EFU3_9RHOB</name>
<dbReference type="AlphaFoldDB" id="A0A0D1EFU3"/>
<dbReference type="Pfam" id="PF03466">
    <property type="entry name" value="LysR_substrate"/>
    <property type="match status" value="1"/>
</dbReference>
<evidence type="ECO:0000256" key="4">
    <source>
        <dbReference type="ARBA" id="ARBA00023163"/>
    </source>
</evidence>
<dbReference type="GO" id="GO:0043565">
    <property type="term" value="F:sequence-specific DNA binding"/>
    <property type="evidence" value="ECO:0007669"/>
    <property type="project" value="TreeGrafter"/>
</dbReference>
<dbReference type="PANTHER" id="PTHR30537:SF3">
    <property type="entry name" value="TRANSCRIPTIONAL REGULATORY PROTEIN"/>
    <property type="match status" value="1"/>
</dbReference>
<dbReference type="InterPro" id="IPR000847">
    <property type="entry name" value="LysR_HTH_N"/>
</dbReference>
<dbReference type="InterPro" id="IPR036388">
    <property type="entry name" value="WH-like_DNA-bd_sf"/>
</dbReference>
<evidence type="ECO:0000256" key="2">
    <source>
        <dbReference type="ARBA" id="ARBA00023015"/>
    </source>
</evidence>
<evidence type="ECO:0000256" key="3">
    <source>
        <dbReference type="ARBA" id="ARBA00023125"/>
    </source>
</evidence>
<dbReference type="OrthoDB" id="9796526at2"/>